<accession>A0ACB9NIN6</accession>
<evidence type="ECO:0000313" key="1">
    <source>
        <dbReference type="EMBL" id="KAI4336373.1"/>
    </source>
</evidence>
<name>A0ACB9NIN6_BAUVA</name>
<keyword evidence="2" id="KW-1185">Reference proteome</keyword>
<gene>
    <name evidence="1" type="ORF">L6164_014907</name>
</gene>
<protein>
    <submittedName>
        <fullName evidence="1">Uncharacterized protein</fullName>
    </submittedName>
</protein>
<reference evidence="1 2" key="1">
    <citation type="journal article" date="2022" name="DNA Res.">
        <title>Chromosomal-level genome assembly of the orchid tree Bauhinia variegata (Leguminosae; Cercidoideae) supports the allotetraploid origin hypothesis of Bauhinia.</title>
        <authorList>
            <person name="Zhong Y."/>
            <person name="Chen Y."/>
            <person name="Zheng D."/>
            <person name="Pang J."/>
            <person name="Liu Y."/>
            <person name="Luo S."/>
            <person name="Meng S."/>
            <person name="Qian L."/>
            <person name="Wei D."/>
            <person name="Dai S."/>
            <person name="Zhou R."/>
        </authorList>
    </citation>
    <scope>NUCLEOTIDE SEQUENCE [LARGE SCALE GENOMIC DNA]</scope>
    <source>
        <strain evidence="1">BV-YZ2020</strain>
    </source>
</reference>
<dbReference type="EMBL" id="CM039431">
    <property type="protein sequence ID" value="KAI4336373.1"/>
    <property type="molecule type" value="Genomic_DNA"/>
</dbReference>
<dbReference type="Proteomes" id="UP000828941">
    <property type="component" value="Chromosome 6"/>
</dbReference>
<sequence length="150" mass="17031">MAFKQSQGYAPVCLGLEDSYIRCLYLQIQDCFGRPIASASDTWFDVVESLEQYSNDNNKTLSTFLVHVPLPSTELEEYVANFVQKRAAIFFWNDLCDKSCHPACPDRATLRELIISDLLNHNFIVNGARGSGPTIRVFQLNIHPHTCIKF</sequence>
<proteinExistence type="predicted"/>
<comment type="caution">
    <text evidence="1">The sequence shown here is derived from an EMBL/GenBank/DDBJ whole genome shotgun (WGS) entry which is preliminary data.</text>
</comment>
<organism evidence="1 2">
    <name type="scientific">Bauhinia variegata</name>
    <name type="common">Purple orchid tree</name>
    <name type="synonym">Phanera variegata</name>
    <dbReference type="NCBI Taxonomy" id="167791"/>
    <lineage>
        <taxon>Eukaryota</taxon>
        <taxon>Viridiplantae</taxon>
        <taxon>Streptophyta</taxon>
        <taxon>Embryophyta</taxon>
        <taxon>Tracheophyta</taxon>
        <taxon>Spermatophyta</taxon>
        <taxon>Magnoliopsida</taxon>
        <taxon>eudicotyledons</taxon>
        <taxon>Gunneridae</taxon>
        <taxon>Pentapetalae</taxon>
        <taxon>rosids</taxon>
        <taxon>fabids</taxon>
        <taxon>Fabales</taxon>
        <taxon>Fabaceae</taxon>
        <taxon>Cercidoideae</taxon>
        <taxon>Cercideae</taxon>
        <taxon>Bauhiniinae</taxon>
        <taxon>Bauhinia</taxon>
    </lineage>
</organism>
<evidence type="ECO:0000313" key="2">
    <source>
        <dbReference type="Proteomes" id="UP000828941"/>
    </source>
</evidence>